<organism evidence="2">
    <name type="scientific">Anopheles triannulatus</name>
    <dbReference type="NCBI Taxonomy" id="58253"/>
    <lineage>
        <taxon>Eukaryota</taxon>
        <taxon>Metazoa</taxon>
        <taxon>Ecdysozoa</taxon>
        <taxon>Arthropoda</taxon>
        <taxon>Hexapoda</taxon>
        <taxon>Insecta</taxon>
        <taxon>Pterygota</taxon>
        <taxon>Neoptera</taxon>
        <taxon>Endopterygota</taxon>
        <taxon>Diptera</taxon>
        <taxon>Nematocera</taxon>
        <taxon>Culicoidea</taxon>
        <taxon>Culicidae</taxon>
        <taxon>Anophelinae</taxon>
        <taxon>Anopheles</taxon>
    </lineage>
</organism>
<feature type="chain" id="PRO_5014701610" evidence="1">
    <location>
        <begin position="22"/>
        <end position="192"/>
    </location>
</feature>
<dbReference type="EMBL" id="GGFK01013665">
    <property type="protein sequence ID" value="MBW46986.1"/>
    <property type="molecule type" value="Transcribed_RNA"/>
</dbReference>
<reference evidence="2" key="1">
    <citation type="submission" date="2018-01" db="EMBL/GenBank/DDBJ databases">
        <title>An insight into the sialome of Amazonian anophelines.</title>
        <authorList>
            <person name="Ribeiro J.M."/>
            <person name="Scarpassa V."/>
            <person name="Calvo E."/>
        </authorList>
    </citation>
    <scope>NUCLEOTIDE SEQUENCE</scope>
    <source>
        <tissue evidence="2">Salivary glands</tissue>
    </source>
</reference>
<dbReference type="AlphaFoldDB" id="A0A2M4B1T1"/>
<feature type="signal peptide" evidence="1">
    <location>
        <begin position="1"/>
        <end position="21"/>
    </location>
</feature>
<evidence type="ECO:0000256" key="1">
    <source>
        <dbReference type="SAM" id="SignalP"/>
    </source>
</evidence>
<evidence type="ECO:0000313" key="2">
    <source>
        <dbReference type="EMBL" id="MBW46986.1"/>
    </source>
</evidence>
<name>A0A2M4B1T1_9DIPT</name>
<keyword evidence="1" id="KW-0732">Signal</keyword>
<accession>A0A2M4B1T1</accession>
<protein>
    <submittedName>
        <fullName evidence="2">Putative secreted protein</fullName>
    </submittedName>
</protein>
<proteinExistence type="predicted"/>
<sequence length="192" mass="21452">MNHFWLIKFYSAACWLHCWFAKLPNRSEYAIVFRHKTSFSIMLGLSSPPSPQPSSGLPTTLSTVRLHPGARDFGRGAPGWVGDASTPSPSYLPPHLAAAERYFSFMKLNFYATTARLAAFRRWRRCRFAFIPPQVVARPKKKATNAVVGKNRDYVDVQLFPVRCMAVTIPAVSSVFANGGGDPTSRIKENSR</sequence>